<sequence length="261" mass="28758">MPATTHAKRLWALDGARMTLENSLLIVGGTGKLTVPLPSFLIEHERGLVLFDTGLVPEAADDPHLIYGELVEEAGIEMTPDQRVDRQLAAIGFRPEDITHVLLSHTHLDHAGGLSLFPQAKFFIQRGELGYGYWPYPAAAAFFRQADFEPIRKIGWNEVDGDFDLFGDGSIRMLACPGHTPGNASLFVQLGERSFVITGDTVHSTAAIEAELPASPDANTEQAVWSIRKIKQLAAARQAEIWVPHDPAQWPTFRHAPECYV</sequence>
<evidence type="ECO:0000313" key="8">
    <source>
        <dbReference type="Proteomes" id="UP001500689"/>
    </source>
</evidence>
<evidence type="ECO:0000256" key="4">
    <source>
        <dbReference type="ARBA" id="ARBA00022801"/>
    </source>
</evidence>
<dbReference type="InterPro" id="IPR036866">
    <property type="entry name" value="RibonucZ/Hydroxyglut_hydro"/>
</dbReference>
<dbReference type="Pfam" id="PF00753">
    <property type="entry name" value="Lactamase_B"/>
    <property type="match status" value="1"/>
</dbReference>
<keyword evidence="8" id="KW-1185">Reference proteome</keyword>
<proteinExistence type="inferred from homology"/>
<dbReference type="Proteomes" id="UP001500689">
    <property type="component" value="Unassembled WGS sequence"/>
</dbReference>
<evidence type="ECO:0000256" key="1">
    <source>
        <dbReference type="ARBA" id="ARBA00001947"/>
    </source>
</evidence>
<evidence type="ECO:0000256" key="2">
    <source>
        <dbReference type="ARBA" id="ARBA00007749"/>
    </source>
</evidence>
<keyword evidence="5" id="KW-0862">Zinc</keyword>
<dbReference type="CDD" id="cd07729">
    <property type="entry name" value="AHL_lactonase_MBL-fold"/>
    <property type="match status" value="1"/>
</dbReference>
<evidence type="ECO:0000313" key="7">
    <source>
        <dbReference type="EMBL" id="GAA3581241.1"/>
    </source>
</evidence>
<comment type="caution">
    <text evidence="7">The sequence shown here is derived from an EMBL/GenBank/DDBJ whole genome shotgun (WGS) entry which is preliminary data.</text>
</comment>
<dbReference type="PANTHER" id="PTHR42978">
    <property type="entry name" value="QUORUM-QUENCHING LACTONASE YTNP-RELATED-RELATED"/>
    <property type="match status" value="1"/>
</dbReference>
<keyword evidence="3" id="KW-0479">Metal-binding</keyword>
<protein>
    <submittedName>
        <fullName evidence="7">N-acyl homoserine lactonase family protein</fullName>
    </submittedName>
</protein>
<gene>
    <name evidence="7" type="ORF">GCM10022222_77440</name>
</gene>
<comment type="similarity">
    <text evidence="2">Belongs to the metallo-beta-lactamase superfamily.</text>
</comment>
<evidence type="ECO:0000259" key="6">
    <source>
        <dbReference type="SMART" id="SM00849"/>
    </source>
</evidence>
<feature type="domain" description="Metallo-beta-lactamase" evidence="6">
    <location>
        <begin position="36"/>
        <end position="245"/>
    </location>
</feature>
<dbReference type="InterPro" id="IPR001279">
    <property type="entry name" value="Metallo-B-lactamas"/>
</dbReference>
<dbReference type="PANTHER" id="PTHR42978:SF2">
    <property type="entry name" value="102 KBASES UNSTABLE REGION: FROM 1 TO 119443"/>
    <property type="match status" value="1"/>
</dbReference>
<name>A0ABP6YCZ1_9PSEU</name>
<dbReference type="SUPFAM" id="SSF56281">
    <property type="entry name" value="Metallo-hydrolase/oxidoreductase"/>
    <property type="match status" value="1"/>
</dbReference>
<dbReference type="Gene3D" id="3.60.15.10">
    <property type="entry name" value="Ribonuclease Z/Hydroxyacylglutathione hydrolase-like"/>
    <property type="match status" value="1"/>
</dbReference>
<comment type="cofactor">
    <cofactor evidence="1">
        <name>Zn(2+)</name>
        <dbReference type="ChEBI" id="CHEBI:29105"/>
    </cofactor>
</comment>
<reference evidence="8" key="1">
    <citation type="journal article" date="2019" name="Int. J. Syst. Evol. Microbiol.">
        <title>The Global Catalogue of Microorganisms (GCM) 10K type strain sequencing project: providing services to taxonomists for standard genome sequencing and annotation.</title>
        <authorList>
            <consortium name="The Broad Institute Genomics Platform"/>
            <consortium name="The Broad Institute Genome Sequencing Center for Infectious Disease"/>
            <person name="Wu L."/>
            <person name="Ma J."/>
        </authorList>
    </citation>
    <scope>NUCLEOTIDE SEQUENCE [LARGE SCALE GENOMIC DNA]</scope>
    <source>
        <strain evidence="8">JCM 16898</strain>
    </source>
</reference>
<dbReference type="InterPro" id="IPR051013">
    <property type="entry name" value="MBL_superfamily_lactonases"/>
</dbReference>
<evidence type="ECO:0000256" key="5">
    <source>
        <dbReference type="ARBA" id="ARBA00022833"/>
    </source>
</evidence>
<accession>A0ABP6YCZ1</accession>
<evidence type="ECO:0000256" key="3">
    <source>
        <dbReference type="ARBA" id="ARBA00022723"/>
    </source>
</evidence>
<organism evidence="7 8">
    <name type="scientific">Amycolatopsis ultiminotia</name>
    <dbReference type="NCBI Taxonomy" id="543629"/>
    <lineage>
        <taxon>Bacteria</taxon>
        <taxon>Bacillati</taxon>
        <taxon>Actinomycetota</taxon>
        <taxon>Actinomycetes</taxon>
        <taxon>Pseudonocardiales</taxon>
        <taxon>Pseudonocardiaceae</taxon>
        <taxon>Amycolatopsis</taxon>
    </lineage>
</organism>
<dbReference type="RefSeq" id="WP_344868354.1">
    <property type="nucleotide sequence ID" value="NZ_BAAAZN010000025.1"/>
</dbReference>
<dbReference type="EMBL" id="BAAAZN010000025">
    <property type="protein sequence ID" value="GAA3581241.1"/>
    <property type="molecule type" value="Genomic_DNA"/>
</dbReference>
<keyword evidence="4" id="KW-0378">Hydrolase</keyword>
<dbReference type="SMART" id="SM00849">
    <property type="entry name" value="Lactamase_B"/>
    <property type="match status" value="1"/>
</dbReference>